<reference evidence="2 3" key="1">
    <citation type="submission" date="2019-03" db="EMBL/GenBank/DDBJ databases">
        <title>First draft genome of Liparis tanakae, snailfish: a comprehensive survey of snailfish specific genes.</title>
        <authorList>
            <person name="Kim W."/>
            <person name="Song I."/>
            <person name="Jeong J.-H."/>
            <person name="Kim D."/>
            <person name="Kim S."/>
            <person name="Ryu S."/>
            <person name="Song J.Y."/>
            <person name="Lee S.K."/>
        </authorList>
    </citation>
    <scope>NUCLEOTIDE SEQUENCE [LARGE SCALE GENOMIC DNA]</scope>
    <source>
        <tissue evidence="2">Muscle</tissue>
    </source>
</reference>
<organism evidence="2 3">
    <name type="scientific">Liparis tanakae</name>
    <name type="common">Tanaka's snailfish</name>
    <dbReference type="NCBI Taxonomy" id="230148"/>
    <lineage>
        <taxon>Eukaryota</taxon>
        <taxon>Metazoa</taxon>
        <taxon>Chordata</taxon>
        <taxon>Craniata</taxon>
        <taxon>Vertebrata</taxon>
        <taxon>Euteleostomi</taxon>
        <taxon>Actinopterygii</taxon>
        <taxon>Neopterygii</taxon>
        <taxon>Teleostei</taxon>
        <taxon>Neoteleostei</taxon>
        <taxon>Acanthomorphata</taxon>
        <taxon>Eupercaria</taxon>
        <taxon>Perciformes</taxon>
        <taxon>Cottioidei</taxon>
        <taxon>Cottales</taxon>
        <taxon>Liparidae</taxon>
        <taxon>Liparis</taxon>
    </lineage>
</organism>
<feature type="compositionally biased region" description="Low complexity" evidence="1">
    <location>
        <begin position="80"/>
        <end position="93"/>
    </location>
</feature>
<name>A0A4Z2GCA6_9TELE</name>
<evidence type="ECO:0000256" key="1">
    <source>
        <dbReference type="SAM" id="MobiDB-lite"/>
    </source>
</evidence>
<evidence type="ECO:0000313" key="3">
    <source>
        <dbReference type="Proteomes" id="UP000314294"/>
    </source>
</evidence>
<evidence type="ECO:0000313" key="2">
    <source>
        <dbReference type="EMBL" id="TNN51009.1"/>
    </source>
</evidence>
<protein>
    <submittedName>
        <fullName evidence="2">Uncharacterized protein</fullName>
    </submittedName>
</protein>
<accession>A0A4Z2GCA6</accession>
<comment type="caution">
    <text evidence="2">The sequence shown here is derived from an EMBL/GenBank/DDBJ whole genome shotgun (WGS) entry which is preliminary data.</text>
</comment>
<gene>
    <name evidence="2" type="ORF">EYF80_038811</name>
</gene>
<dbReference type="AlphaFoldDB" id="A0A4Z2GCA6"/>
<keyword evidence="3" id="KW-1185">Reference proteome</keyword>
<dbReference type="Proteomes" id="UP000314294">
    <property type="component" value="Unassembled WGS sequence"/>
</dbReference>
<feature type="region of interest" description="Disordered" evidence="1">
    <location>
        <begin position="63"/>
        <end position="93"/>
    </location>
</feature>
<dbReference type="EMBL" id="SRLO01000598">
    <property type="protein sequence ID" value="TNN51009.1"/>
    <property type="molecule type" value="Genomic_DNA"/>
</dbReference>
<sequence length="93" mass="10270">MSSITVPFMMQLRSSNRLCRDRLIFIITTDKSVQSDTDSIYKESQARAAVYLAVSFHSASSPSRRQISSSSVNRAWGMCSSSPSSVPSRNCTL</sequence>
<proteinExistence type="predicted"/>